<dbReference type="RefSeq" id="WP_158257237.1">
    <property type="nucleotide sequence ID" value="NZ_PTJD01000009.1"/>
</dbReference>
<evidence type="ECO:0000313" key="1">
    <source>
        <dbReference type="EMBL" id="PPK93748.1"/>
    </source>
</evidence>
<gene>
    <name evidence="1" type="ORF">CLV92_10924</name>
</gene>
<dbReference type="Proteomes" id="UP000239485">
    <property type="component" value="Unassembled WGS sequence"/>
</dbReference>
<name>A0A2S6IHS3_9ACTN</name>
<accession>A0A2S6IHS3</accession>
<protein>
    <submittedName>
        <fullName evidence="1">Uncharacterized protein</fullName>
    </submittedName>
</protein>
<proteinExistence type="predicted"/>
<dbReference type="AlphaFoldDB" id="A0A2S6IHS3"/>
<dbReference type="EMBL" id="PTJD01000009">
    <property type="protein sequence ID" value="PPK93748.1"/>
    <property type="molecule type" value="Genomic_DNA"/>
</dbReference>
<keyword evidence="2" id="KW-1185">Reference proteome</keyword>
<sequence length="46" mass="4845">MRDQDEIEEVVVAAAGGARTAYAHIDPLGGAPRFKRIHDPGITVSG</sequence>
<organism evidence="1 2">
    <name type="scientific">Kineococcus xinjiangensis</name>
    <dbReference type="NCBI Taxonomy" id="512762"/>
    <lineage>
        <taxon>Bacteria</taxon>
        <taxon>Bacillati</taxon>
        <taxon>Actinomycetota</taxon>
        <taxon>Actinomycetes</taxon>
        <taxon>Kineosporiales</taxon>
        <taxon>Kineosporiaceae</taxon>
        <taxon>Kineococcus</taxon>
    </lineage>
</organism>
<evidence type="ECO:0000313" key="2">
    <source>
        <dbReference type="Proteomes" id="UP000239485"/>
    </source>
</evidence>
<reference evidence="1 2" key="1">
    <citation type="submission" date="2018-02" db="EMBL/GenBank/DDBJ databases">
        <title>Genomic Encyclopedia of Archaeal and Bacterial Type Strains, Phase II (KMG-II): from individual species to whole genera.</title>
        <authorList>
            <person name="Goeker M."/>
        </authorList>
    </citation>
    <scope>NUCLEOTIDE SEQUENCE [LARGE SCALE GENOMIC DNA]</scope>
    <source>
        <strain evidence="1 2">DSM 22857</strain>
    </source>
</reference>
<comment type="caution">
    <text evidence="1">The sequence shown here is derived from an EMBL/GenBank/DDBJ whole genome shotgun (WGS) entry which is preliminary data.</text>
</comment>